<dbReference type="FunCoup" id="A0A6P9EH31">
    <property type="interactions" value="4114"/>
</dbReference>
<evidence type="ECO:0000256" key="13">
    <source>
        <dbReference type="SAM" id="MobiDB-lite"/>
    </source>
</evidence>
<dbReference type="InterPro" id="IPR011709">
    <property type="entry name" value="DEAD-box_helicase_OB_fold"/>
</dbReference>
<dbReference type="GeneID" id="108990957"/>
<evidence type="ECO:0000256" key="1">
    <source>
        <dbReference type="ARBA" id="ARBA00012552"/>
    </source>
</evidence>
<keyword evidence="16" id="KW-1185">Reference proteome</keyword>
<dbReference type="GO" id="GO:0005524">
    <property type="term" value="F:ATP binding"/>
    <property type="evidence" value="ECO:0007669"/>
    <property type="project" value="UniProtKB-KW"/>
</dbReference>
<evidence type="ECO:0000256" key="7">
    <source>
        <dbReference type="ARBA" id="ARBA00022840"/>
    </source>
</evidence>
<dbReference type="InterPro" id="IPR001650">
    <property type="entry name" value="Helicase_C-like"/>
</dbReference>
<dbReference type="Pfam" id="PF07717">
    <property type="entry name" value="OB_NTP_bind"/>
    <property type="match status" value="1"/>
</dbReference>
<reference evidence="17" key="1">
    <citation type="submission" date="2025-08" db="UniProtKB">
        <authorList>
            <consortium name="RefSeq"/>
        </authorList>
    </citation>
    <scope>IDENTIFICATION</scope>
    <source>
        <tissue evidence="17">Leaves</tissue>
    </source>
</reference>
<dbReference type="GO" id="GO:0016787">
    <property type="term" value="F:hydrolase activity"/>
    <property type="evidence" value="ECO:0007669"/>
    <property type="project" value="UniProtKB-KW"/>
</dbReference>
<keyword evidence="7" id="KW-0067">ATP-binding</keyword>
<accession>A0A6P9EH31</accession>
<evidence type="ECO:0000259" key="15">
    <source>
        <dbReference type="PROSITE" id="PS51194"/>
    </source>
</evidence>
<dbReference type="Pfam" id="PF00271">
    <property type="entry name" value="Helicase_C"/>
    <property type="match status" value="1"/>
</dbReference>
<evidence type="ECO:0000256" key="2">
    <source>
        <dbReference type="ARBA" id="ARBA00022664"/>
    </source>
</evidence>
<feature type="compositionally biased region" description="Acidic residues" evidence="13">
    <location>
        <begin position="217"/>
        <end position="227"/>
    </location>
</feature>
<dbReference type="FunFam" id="3.40.50.300:FF:000594">
    <property type="entry name" value="Pre-mRNA-splicing factor ATP-dependent RNA helicase"/>
    <property type="match status" value="1"/>
</dbReference>
<comment type="similarity">
    <text evidence="10">Belongs to the DEAD box helicase family. DEAH subfamily. PRP2 sub-subfamily.</text>
</comment>
<dbReference type="GO" id="GO:0003724">
    <property type="term" value="F:RNA helicase activity"/>
    <property type="evidence" value="ECO:0007669"/>
    <property type="project" value="UniProtKB-EC"/>
</dbReference>
<evidence type="ECO:0000256" key="11">
    <source>
        <dbReference type="ARBA" id="ARBA00077342"/>
    </source>
</evidence>
<dbReference type="InterPro" id="IPR027417">
    <property type="entry name" value="P-loop_NTPase"/>
</dbReference>
<gene>
    <name evidence="17" type="primary">LOC108990957</name>
</gene>
<organism evidence="16 17">
    <name type="scientific">Juglans regia</name>
    <name type="common">English walnut</name>
    <dbReference type="NCBI Taxonomy" id="51240"/>
    <lineage>
        <taxon>Eukaryota</taxon>
        <taxon>Viridiplantae</taxon>
        <taxon>Streptophyta</taxon>
        <taxon>Embryophyta</taxon>
        <taxon>Tracheophyta</taxon>
        <taxon>Spermatophyta</taxon>
        <taxon>Magnoliopsida</taxon>
        <taxon>eudicotyledons</taxon>
        <taxon>Gunneridae</taxon>
        <taxon>Pentapetalae</taxon>
        <taxon>rosids</taxon>
        <taxon>fabids</taxon>
        <taxon>Fagales</taxon>
        <taxon>Juglandaceae</taxon>
        <taxon>Juglans</taxon>
    </lineage>
</organism>
<evidence type="ECO:0000313" key="16">
    <source>
        <dbReference type="Proteomes" id="UP000235220"/>
    </source>
</evidence>
<proteinExistence type="inferred from homology"/>
<dbReference type="InterPro" id="IPR007502">
    <property type="entry name" value="Helicase-assoc_dom"/>
</dbReference>
<keyword evidence="3" id="KW-0747">Spliceosome</keyword>
<dbReference type="PROSITE" id="PS51192">
    <property type="entry name" value="HELICASE_ATP_BIND_1"/>
    <property type="match status" value="1"/>
</dbReference>
<feature type="domain" description="Helicase ATP-binding" evidence="14">
    <location>
        <begin position="475"/>
        <end position="638"/>
    </location>
</feature>
<dbReference type="OrthoDB" id="10253254at2759"/>
<protein>
    <recommendedName>
        <fullName evidence="1">RNA helicase</fullName>
        <ecNumber evidence="1">3.6.4.13</ecNumber>
    </recommendedName>
    <alternativeName>
        <fullName evidence="11">DEAH RNA helicase homolog PRP2</fullName>
    </alternativeName>
</protein>
<dbReference type="CDD" id="cd18791">
    <property type="entry name" value="SF2_C_RHA"/>
    <property type="match status" value="1"/>
</dbReference>
<dbReference type="CDD" id="cd17974">
    <property type="entry name" value="DEXHc_DHX16"/>
    <property type="match status" value="1"/>
</dbReference>
<dbReference type="SMART" id="SM00490">
    <property type="entry name" value="HELICc"/>
    <property type="match status" value="1"/>
</dbReference>
<comment type="catalytic activity">
    <reaction evidence="9">
        <text>ATP + H2O = ADP + phosphate + H(+)</text>
        <dbReference type="Rhea" id="RHEA:13065"/>
        <dbReference type="ChEBI" id="CHEBI:15377"/>
        <dbReference type="ChEBI" id="CHEBI:15378"/>
        <dbReference type="ChEBI" id="CHEBI:30616"/>
        <dbReference type="ChEBI" id="CHEBI:43474"/>
        <dbReference type="ChEBI" id="CHEBI:456216"/>
        <dbReference type="EC" id="3.6.4.13"/>
    </reaction>
</comment>
<evidence type="ECO:0000259" key="14">
    <source>
        <dbReference type="PROSITE" id="PS51192"/>
    </source>
</evidence>
<dbReference type="GO" id="GO:0003723">
    <property type="term" value="F:RNA binding"/>
    <property type="evidence" value="ECO:0000318"/>
    <property type="project" value="GO_Central"/>
</dbReference>
<evidence type="ECO:0000256" key="12">
    <source>
        <dbReference type="SAM" id="Coils"/>
    </source>
</evidence>
<name>A0A6P9EH31_JUGRE</name>
<dbReference type="PROSITE" id="PS00690">
    <property type="entry name" value="DEAH_ATP_HELICASE"/>
    <property type="match status" value="1"/>
</dbReference>
<keyword evidence="12" id="KW-0175">Coiled coil</keyword>
<dbReference type="GO" id="GO:0005681">
    <property type="term" value="C:spliceosomal complex"/>
    <property type="evidence" value="ECO:0007669"/>
    <property type="project" value="UniProtKB-KW"/>
</dbReference>
<dbReference type="PROSITE" id="PS51194">
    <property type="entry name" value="HELICASE_CTER"/>
    <property type="match status" value="1"/>
</dbReference>
<dbReference type="RefSeq" id="XP_035543473.1">
    <property type="nucleotide sequence ID" value="XM_035687580.1"/>
</dbReference>
<keyword evidence="5" id="KW-0378">Hydrolase</keyword>
<feature type="compositionally biased region" description="Acidic residues" evidence="13">
    <location>
        <begin position="148"/>
        <end position="158"/>
    </location>
</feature>
<dbReference type="Gene3D" id="3.40.50.300">
    <property type="entry name" value="P-loop containing nucleotide triphosphate hydrolases"/>
    <property type="match status" value="2"/>
</dbReference>
<dbReference type="FunFam" id="3.40.50.300:FF:000007">
    <property type="entry name" value="Pre-mRNA-splicing factor ATP-dependent RNA helicase"/>
    <property type="match status" value="1"/>
</dbReference>
<keyword evidence="8" id="KW-0508">mRNA splicing</keyword>
<evidence type="ECO:0000256" key="9">
    <source>
        <dbReference type="ARBA" id="ARBA00047984"/>
    </source>
</evidence>
<dbReference type="Pfam" id="PF21010">
    <property type="entry name" value="HA2_C"/>
    <property type="match status" value="1"/>
</dbReference>
<sequence length="1104" mass="125777">MTHSSVSSLSTSHLSVSLTMLRLCHRTCYTQHRHAIVFGKFLSSLPGKMGSESNLKTWVSDKLISLLGYSQPTLVQYIIGLSKQAVSPADVLVKLVEFGLSSSSETRAFSEEIFARVPRKSSGLNLYQKQEREAAMLAKKQKSYAILDADDDDDDDNDVGGNVDHRSSTAAAPETRKVDTRRKRFRKKIESQEDEDEDNEVIAQRETKRQAKRKTSEDEDDGSESEEERLRDQREREQLERNIRERDAAGTRKLTEPKLTRREEEEEMRRSNALEQNGLETLRKVSRQEYLKKREQKKLEELRDDIEDEQYLFDGVELTEAERRELRYKKEIYELVKKRSEEADDTNEYRMPDAYDQDGVVNQEKRFAVALQRYRDSSAGDKMNPFAEQEAWEEHQIGKATLKYGSKNKKQISDDYQFVFEDQIDFIKASVMDGDNPDNEEPIELLEKSLAKSALEKLQEDRKTLPVYPYRDQLLQAVHDHQVLVIVGETGSGKTTQIPQYLHEAGYTKRGKIGCTQPRRVAAMSVAARVSQEMGVKLGHEVGYSIRFEDCTSEKTVLKYMTDGMLLREFLGEPDLASYSVVMVDEAHERTLSTDILFGLVKDISRFRPDLKLLISSATLDAEKFSDYFDSAPIFKIPGRRYPVEIHYTKAPEADYLDAAIVTVLQIHVTQPAGDVLVFFTGQEEIETAEEILKHRTRGLGTKIAELIICPIYANLPTELQAKIFEPTPEGARKVVLATNIAETSLTIDGIKYVIDPGFCKMKSYNPRTGMESLLVAPISKASANQRAGRSGRTGPGKCFRLYTAYNYYNDLDDNTVPEIQRTNLANVVLTLKSLGIHDLLNFDFMDPPPSEALLKALELLFALSALNKLGELTKVGRRMAEFPLDPMLSKMIVASDKYKCSDEIISIAAMLSVGNSIFYRPKDKQVHADNARMNFHTGNVGDHLALLKVYNSWKETNYSTQWCYENYIQVRSMKRARDVRDQLEGLLERVEIELMADPSDLDAIRKAITSGFFPHSARLQKNGSYRTVKHPQTVHIHPSSGLAQVLPRWVVYHELVLTTKEYMRQVTELKPEWLVEIAPHYYQLKDVEDSGTKKKPHVEGRGV</sequence>
<evidence type="ECO:0000256" key="3">
    <source>
        <dbReference type="ARBA" id="ARBA00022728"/>
    </source>
</evidence>
<dbReference type="Gene3D" id="1.20.120.1080">
    <property type="match status" value="1"/>
</dbReference>
<evidence type="ECO:0000256" key="4">
    <source>
        <dbReference type="ARBA" id="ARBA00022741"/>
    </source>
</evidence>
<feature type="region of interest" description="Disordered" evidence="13">
    <location>
        <begin position="148"/>
        <end position="280"/>
    </location>
</feature>
<dbReference type="EC" id="3.6.4.13" evidence="1"/>
<evidence type="ECO:0000313" key="17">
    <source>
        <dbReference type="RefSeq" id="XP_035543473.1"/>
    </source>
</evidence>
<keyword evidence="2" id="KW-0507">mRNA processing</keyword>
<dbReference type="Pfam" id="PF04408">
    <property type="entry name" value="WHD_HA2"/>
    <property type="match status" value="1"/>
</dbReference>
<feature type="domain" description="Helicase C-terminal" evidence="15">
    <location>
        <begin position="656"/>
        <end position="836"/>
    </location>
</feature>
<dbReference type="FunFam" id="1.20.120.1080:FF:000001">
    <property type="entry name" value="Pre-mRNA-splicing factor ATP-dependent RNA helicase"/>
    <property type="match status" value="1"/>
</dbReference>
<evidence type="ECO:0000256" key="5">
    <source>
        <dbReference type="ARBA" id="ARBA00022801"/>
    </source>
</evidence>
<dbReference type="GO" id="GO:0008380">
    <property type="term" value="P:RNA splicing"/>
    <property type="evidence" value="ECO:0007669"/>
    <property type="project" value="UniProtKB-KW"/>
</dbReference>
<dbReference type="InterPro" id="IPR014001">
    <property type="entry name" value="Helicase_ATP-bd"/>
</dbReference>
<keyword evidence="6" id="KW-0347">Helicase</keyword>
<keyword evidence="4" id="KW-0547">Nucleotide-binding</keyword>
<dbReference type="InterPro" id="IPR002464">
    <property type="entry name" value="DNA/RNA_helicase_DEAH_CS"/>
</dbReference>
<dbReference type="PANTHER" id="PTHR18934">
    <property type="entry name" value="ATP-DEPENDENT RNA HELICASE"/>
    <property type="match status" value="1"/>
</dbReference>
<dbReference type="InterPro" id="IPR011545">
    <property type="entry name" value="DEAD/DEAH_box_helicase_dom"/>
</dbReference>
<dbReference type="AlphaFoldDB" id="A0A6P9EH31"/>
<evidence type="ECO:0000256" key="8">
    <source>
        <dbReference type="ARBA" id="ARBA00023187"/>
    </source>
</evidence>
<feature type="coiled-coil region" evidence="12">
    <location>
        <begin position="285"/>
        <end position="312"/>
    </location>
</feature>
<dbReference type="InParanoid" id="A0A6P9EH31"/>
<dbReference type="Proteomes" id="UP000235220">
    <property type="component" value="Chromosome 2"/>
</dbReference>
<dbReference type="SUPFAM" id="SSF52540">
    <property type="entry name" value="P-loop containing nucleoside triphosphate hydrolases"/>
    <property type="match status" value="1"/>
</dbReference>
<dbReference type="InterPro" id="IPR048333">
    <property type="entry name" value="HA2_WH"/>
</dbReference>
<dbReference type="PANTHER" id="PTHR18934:SF83">
    <property type="entry name" value="PRE-MRNA-SPLICING FACTOR ATP-DEPENDENT RNA HELICASE DHX16"/>
    <property type="match status" value="1"/>
</dbReference>
<dbReference type="SMART" id="SM00847">
    <property type="entry name" value="HA2"/>
    <property type="match status" value="1"/>
</dbReference>
<dbReference type="GO" id="GO:0004386">
    <property type="term" value="F:helicase activity"/>
    <property type="evidence" value="ECO:0000318"/>
    <property type="project" value="GO_Central"/>
</dbReference>
<dbReference type="GO" id="GO:0006397">
    <property type="term" value="P:mRNA processing"/>
    <property type="evidence" value="ECO:0007669"/>
    <property type="project" value="UniProtKB-KW"/>
</dbReference>
<evidence type="ECO:0000256" key="6">
    <source>
        <dbReference type="ARBA" id="ARBA00022806"/>
    </source>
</evidence>
<dbReference type="Pfam" id="PF00270">
    <property type="entry name" value="DEAD"/>
    <property type="match status" value="1"/>
</dbReference>
<feature type="compositionally biased region" description="Basic and acidic residues" evidence="13">
    <location>
        <begin position="228"/>
        <end position="272"/>
    </location>
</feature>
<evidence type="ECO:0000256" key="10">
    <source>
        <dbReference type="ARBA" id="ARBA00061257"/>
    </source>
</evidence>
<dbReference type="SMART" id="SM00487">
    <property type="entry name" value="DEXDc"/>
    <property type="match status" value="1"/>
</dbReference>